<feature type="region of interest" description="Disordered" evidence="7">
    <location>
        <begin position="236"/>
        <end position="294"/>
    </location>
</feature>
<evidence type="ECO:0000256" key="2">
    <source>
        <dbReference type="ARBA" id="ARBA00023015"/>
    </source>
</evidence>
<dbReference type="GO" id="GO:0005634">
    <property type="term" value="C:nucleus"/>
    <property type="evidence" value="ECO:0007669"/>
    <property type="project" value="UniProtKB-SubCell"/>
</dbReference>
<dbReference type="PANTHER" id="PTHR48019">
    <property type="entry name" value="SERUM RESPONSE FACTOR HOMOLOG"/>
    <property type="match status" value="1"/>
</dbReference>
<feature type="region of interest" description="Disordered" evidence="7">
    <location>
        <begin position="343"/>
        <end position="451"/>
    </location>
</feature>
<dbReference type="EMBL" id="SPNW01000003">
    <property type="protein sequence ID" value="TIA93142.1"/>
    <property type="molecule type" value="Genomic_DNA"/>
</dbReference>
<organism evidence="9 10">
    <name type="scientific">Wallemia hederae</name>
    <dbReference type="NCBI Taxonomy" id="1540922"/>
    <lineage>
        <taxon>Eukaryota</taxon>
        <taxon>Fungi</taxon>
        <taxon>Dikarya</taxon>
        <taxon>Basidiomycota</taxon>
        <taxon>Wallemiomycotina</taxon>
        <taxon>Wallemiomycetes</taxon>
        <taxon>Wallemiales</taxon>
        <taxon>Wallemiaceae</taxon>
        <taxon>Wallemia</taxon>
    </lineage>
</organism>
<keyword evidence="5" id="KW-0539">Nucleus</keyword>
<dbReference type="InterPro" id="IPR050142">
    <property type="entry name" value="MADS-box/MEF2_TF"/>
</dbReference>
<evidence type="ECO:0000313" key="9">
    <source>
        <dbReference type="EMBL" id="TIA93142.1"/>
    </source>
</evidence>
<keyword evidence="3" id="KW-0238">DNA-binding</keyword>
<dbReference type="InterPro" id="IPR033896">
    <property type="entry name" value="MEF2-like_N"/>
</dbReference>
<evidence type="ECO:0000313" key="10">
    <source>
        <dbReference type="Proteomes" id="UP000310189"/>
    </source>
</evidence>
<name>A0A4T0FW79_9BASI</name>
<dbReference type="PRINTS" id="PR00404">
    <property type="entry name" value="MADSDOMAIN"/>
</dbReference>
<feature type="compositionally biased region" description="Low complexity" evidence="7">
    <location>
        <begin position="236"/>
        <end position="267"/>
    </location>
</feature>
<dbReference type="InterPro" id="IPR002100">
    <property type="entry name" value="TF_MADSbox"/>
</dbReference>
<evidence type="ECO:0000256" key="7">
    <source>
        <dbReference type="SAM" id="MobiDB-lite"/>
    </source>
</evidence>
<evidence type="ECO:0000256" key="5">
    <source>
        <dbReference type="ARBA" id="ARBA00023242"/>
    </source>
</evidence>
<keyword evidence="4" id="KW-0804">Transcription</keyword>
<dbReference type="SUPFAM" id="SSF55455">
    <property type="entry name" value="SRF-like"/>
    <property type="match status" value="1"/>
</dbReference>
<evidence type="ECO:0000256" key="3">
    <source>
        <dbReference type="ARBA" id="ARBA00023125"/>
    </source>
</evidence>
<dbReference type="SMART" id="SM00432">
    <property type="entry name" value="MADS"/>
    <property type="match status" value="1"/>
</dbReference>
<dbReference type="OrthoDB" id="1898716at2759"/>
<feature type="compositionally biased region" description="Basic and acidic residues" evidence="7">
    <location>
        <begin position="145"/>
        <end position="160"/>
    </location>
</feature>
<evidence type="ECO:0000256" key="6">
    <source>
        <dbReference type="ARBA" id="ARBA00025805"/>
    </source>
</evidence>
<proteinExistence type="inferred from homology"/>
<comment type="similarity">
    <text evidence="6">Belongs to the MEF2 family.</text>
</comment>
<dbReference type="GO" id="GO:0046983">
    <property type="term" value="F:protein dimerization activity"/>
    <property type="evidence" value="ECO:0007669"/>
    <property type="project" value="InterPro"/>
</dbReference>
<comment type="subcellular location">
    <subcellularLocation>
        <location evidence="1">Nucleus</location>
    </subcellularLocation>
</comment>
<feature type="compositionally biased region" description="Basic and acidic residues" evidence="7">
    <location>
        <begin position="75"/>
        <end position="87"/>
    </location>
</feature>
<feature type="compositionally biased region" description="Basic residues" evidence="7">
    <location>
        <begin position="424"/>
        <end position="451"/>
    </location>
</feature>
<dbReference type="GO" id="GO:0045944">
    <property type="term" value="P:positive regulation of transcription by RNA polymerase II"/>
    <property type="evidence" value="ECO:0007669"/>
    <property type="project" value="InterPro"/>
</dbReference>
<keyword evidence="10" id="KW-1185">Reference proteome</keyword>
<dbReference type="Proteomes" id="UP000310189">
    <property type="component" value="Unassembled WGS sequence"/>
</dbReference>
<gene>
    <name evidence="9" type="ORF">E3P99_00250</name>
</gene>
<dbReference type="Gene3D" id="3.40.1810.10">
    <property type="entry name" value="Transcription factor, MADS-box"/>
    <property type="match status" value="1"/>
</dbReference>
<feature type="compositionally biased region" description="Polar residues" evidence="7">
    <location>
        <begin position="128"/>
        <end position="142"/>
    </location>
</feature>
<feature type="domain" description="MADS-box" evidence="8">
    <location>
        <begin position="1"/>
        <end position="61"/>
    </location>
</feature>
<evidence type="ECO:0000259" key="8">
    <source>
        <dbReference type="PROSITE" id="PS50066"/>
    </source>
</evidence>
<dbReference type="GO" id="GO:0000977">
    <property type="term" value="F:RNA polymerase II transcription regulatory region sequence-specific DNA binding"/>
    <property type="evidence" value="ECO:0007669"/>
    <property type="project" value="InterPro"/>
</dbReference>
<feature type="compositionally biased region" description="Basic and acidic residues" evidence="7">
    <location>
        <begin position="106"/>
        <end position="120"/>
    </location>
</feature>
<evidence type="ECO:0000256" key="1">
    <source>
        <dbReference type="ARBA" id="ARBA00004123"/>
    </source>
</evidence>
<accession>A0A4T0FW79</accession>
<feature type="compositionally biased region" description="Low complexity" evidence="7">
    <location>
        <begin position="372"/>
        <end position="414"/>
    </location>
</feature>
<dbReference type="Pfam" id="PF00319">
    <property type="entry name" value="SRF-TF"/>
    <property type="match status" value="1"/>
</dbReference>
<evidence type="ECO:0000256" key="4">
    <source>
        <dbReference type="ARBA" id="ARBA00023163"/>
    </source>
</evidence>
<feature type="compositionally biased region" description="Polar residues" evidence="7">
    <location>
        <begin position="268"/>
        <end position="281"/>
    </location>
</feature>
<feature type="region of interest" description="Disordered" evidence="7">
    <location>
        <begin position="75"/>
        <end position="204"/>
    </location>
</feature>
<dbReference type="PROSITE" id="PS50066">
    <property type="entry name" value="MADS_BOX_2"/>
    <property type="match status" value="1"/>
</dbReference>
<reference evidence="9 10" key="1">
    <citation type="submission" date="2019-03" db="EMBL/GenBank/DDBJ databases">
        <title>Sequencing 23 genomes of Wallemia ichthyophaga.</title>
        <authorList>
            <person name="Gostincar C."/>
        </authorList>
    </citation>
    <scope>NUCLEOTIDE SEQUENCE [LARGE SCALE GENOMIC DNA]</scope>
    <source>
        <strain evidence="9 10">EXF-5753</strain>
    </source>
</reference>
<dbReference type="CDD" id="cd00265">
    <property type="entry name" value="MADS_MEF2_like"/>
    <property type="match status" value="1"/>
</dbReference>
<comment type="caution">
    <text evidence="9">The sequence shown here is derived from an EMBL/GenBank/DDBJ whole genome shotgun (WGS) entry which is preliminary data.</text>
</comment>
<dbReference type="InterPro" id="IPR036879">
    <property type="entry name" value="TF_MADSbox_sf"/>
</dbReference>
<dbReference type="AlphaFoldDB" id="A0A4T0FW79"/>
<sequence>MGRRKISIRPLKDDRNRKVTFSKRCNGMFKKAYELSVLCSVDIAIIAFDSDGKLHEFSSGNIEKILMKYTEHNGDSNVKGPRDYCDDHDSDDGEGGGGGGGGSAIHDSRDADTAEPETDHHQHHHTHAMTQSQSPRASSSVKQEGAIERDEREVKPRIEVDSAVDEGIATGYANASTPAHHPHSPAHAPPPRSPKHTLSPYNMATSFLSPNAGSGVAQSDQLLNWQYAQMHAAHMMQQQQQVASQVRSNQHSSNSSNNSNSNTQSSQFLSPTAPYTNTHTAQPPPPPPFFSPGIPNIPIGGLPWYASIPPLAWPPPNASANVNAQTQQQQQQQLPQALLMDPFQFPLDGLPTAEPFQWPVPKEDSGGMGVSTQAAQPQQQQQQQQTPLAANANANSNSTTNSNSDTNTPSHSHSVSAGSDHNAHTHAHSSPSHHPHQHHHHSPRQKRARKS</sequence>
<keyword evidence="2" id="KW-0805">Transcription regulation</keyword>
<protein>
    <recommendedName>
        <fullName evidence="8">MADS-box domain-containing protein</fullName>
    </recommendedName>
</protein>